<dbReference type="InterPro" id="IPR020596">
    <property type="entry name" value="rRNA_Ade_Mease_Trfase_CS"/>
</dbReference>
<comment type="similarity">
    <text evidence="7">Belongs to the class I-like SAM-binding methyltransferase superfamily. rRNA adenine N(6)-methyltransferase family. RsmA subfamily.</text>
</comment>
<dbReference type="SUPFAM" id="SSF53335">
    <property type="entry name" value="S-adenosyl-L-methionine-dependent methyltransferases"/>
    <property type="match status" value="1"/>
</dbReference>
<dbReference type="Gene3D" id="3.40.50.150">
    <property type="entry name" value="Vaccinia Virus protein VP39"/>
    <property type="match status" value="1"/>
</dbReference>
<evidence type="ECO:0000256" key="2">
    <source>
        <dbReference type="ARBA" id="ARBA00022552"/>
    </source>
</evidence>
<dbReference type="PROSITE" id="PS51689">
    <property type="entry name" value="SAM_RNA_A_N6_MT"/>
    <property type="match status" value="1"/>
</dbReference>
<dbReference type="InterPro" id="IPR023165">
    <property type="entry name" value="rRNA_Ade_diMease-like_C"/>
</dbReference>
<dbReference type="NCBIfam" id="TIGR00755">
    <property type="entry name" value="ksgA"/>
    <property type="match status" value="1"/>
</dbReference>
<evidence type="ECO:0000313" key="10">
    <source>
        <dbReference type="EMBL" id="PNR96111.1"/>
    </source>
</evidence>
<dbReference type="InterPro" id="IPR020598">
    <property type="entry name" value="rRNA_Ade_methylase_Trfase_N"/>
</dbReference>
<feature type="binding site" evidence="7 8">
    <location>
        <position position="48"/>
    </location>
    <ligand>
        <name>S-adenosyl-L-methionine</name>
        <dbReference type="ChEBI" id="CHEBI:59789"/>
    </ligand>
</feature>
<dbReference type="GO" id="GO:0003723">
    <property type="term" value="F:RNA binding"/>
    <property type="evidence" value="ECO:0007669"/>
    <property type="project" value="UniProtKB-UniRule"/>
</dbReference>
<keyword evidence="5 7" id="KW-0949">S-adenosyl-L-methionine</keyword>
<feature type="binding site" evidence="7 8">
    <location>
        <position position="21"/>
    </location>
    <ligand>
        <name>S-adenosyl-L-methionine</name>
        <dbReference type="ChEBI" id="CHEBI:59789"/>
    </ligand>
</feature>
<dbReference type="GO" id="GO:0005829">
    <property type="term" value="C:cytosol"/>
    <property type="evidence" value="ECO:0007669"/>
    <property type="project" value="TreeGrafter"/>
</dbReference>
<comment type="subcellular location">
    <subcellularLocation>
        <location evidence="7">Cytoplasm</location>
    </subcellularLocation>
</comment>
<gene>
    <name evidence="7" type="primary">rsmA</name>
    <name evidence="7" type="synonym">ksgA</name>
    <name evidence="10" type="ORF">X929_06405</name>
</gene>
<evidence type="ECO:0000256" key="4">
    <source>
        <dbReference type="ARBA" id="ARBA00022679"/>
    </source>
</evidence>
<feature type="binding site" evidence="7 8">
    <location>
        <position position="69"/>
    </location>
    <ligand>
        <name>S-adenosyl-L-methionine</name>
        <dbReference type="ChEBI" id="CHEBI:59789"/>
    </ligand>
</feature>
<feature type="binding site" evidence="7 8">
    <location>
        <position position="114"/>
    </location>
    <ligand>
        <name>S-adenosyl-L-methionine</name>
        <dbReference type="ChEBI" id="CHEBI:59789"/>
    </ligand>
</feature>
<dbReference type="PANTHER" id="PTHR11727">
    <property type="entry name" value="DIMETHYLADENOSINE TRANSFERASE"/>
    <property type="match status" value="1"/>
</dbReference>
<dbReference type="HAMAP" id="MF_00607">
    <property type="entry name" value="16SrRNA_methyltr_A"/>
    <property type="match status" value="1"/>
</dbReference>
<evidence type="ECO:0000256" key="3">
    <source>
        <dbReference type="ARBA" id="ARBA00022603"/>
    </source>
</evidence>
<dbReference type="PROSITE" id="PS01131">
    <property type="entry name" value="RRNA_A_DIMETH"/>
    <property type="match status" value="1"/>
</dbReference>
<reference evidence="10 11" key="1">
    <citation type="submission" date="2013-12" db="EMBL/GenBank/DDBJ databases">
        <title>Comparative genomics of Petrotoga isolates.</title>
        <authorList>
            <person name="Nesbo C.L."/>
            <person name="Charchuk R."/>
            <person name="Chow K."/>
        </authorList>
    </citation>
    <scope>NUCLEOTIDE SEQUENCE [LARGE SCALE GENOMIC DNA]</scope>
    <source>
        <strain evidence="10 11">DSM 13574</strain>
    </source>
</reference>
<proteinExistence type="inferred from homology"/>
<keyword evidence="1 7" id="KW-0963">Cytoplasm</keyword>
<feature type="binding site" evidence="7 8">
    <location>
        <position position="94"/>
    </location>
    <ligand>
        <name>S-adenosyl-L-methionine</name>
        <dbReference type="ChEBI" id="CHEBI:59789"/>
    </ligand>
</feature>
<dbReference type="Pfam" id="PF00398">
    <property type="entry name" value="RrnaAD"/>
    <property type="match status" value="1"/>
</dbReference>
<comment type="function">
    <text evidence="7">Specifically dimethylates two adjacent adenosines (A1518 and A1519) in the loop of a conserved hairpin near the 3'-end of 16S rRNA in the 30S particle. May play a critical role in biogenesis of 30S subunits.</text>
</comment>
<name>A0A2K1P005_9BACT</name>
<comment type="catalytic activity">
    <reaction evidence="7">
        <text>adenosine(1518)/adenosine(1519) in 16S rRNA + 4 S-adenosyl-L-methionine = N(6)-dimethyladenosine(1518)/N(6)-dimethyladenosine(1519) in 16S rRNA + 4 S-adenosyl-L-homocysteine + 4 H(+)</text>
        <dbReference type="Rhea" id="RHEA:19609"/>
        <dbReference type="Rhea" id="RHEA-COMP:10232"/>
        <dbReference type="Rhea" id="RHEA-COMP:10233"/>
        <dbReference type="ChEBI" id="CHEBI:15378"/>
        <dbReference type="ChEBI" id="CHEBI:57856"/>
        <dbReference type="ChEBI" id="CHEBI:59789"/>
        <dbReference type="ChEBI" id="CHEBI:74411"/>
        <dbReference type="ChEBI" id="CHEBI:74493"/>
        <dbReference type="EC" id="2.1.1.182"/>
    </reaction>
</comment>
<dbReference type="PANTHER" id="PTHR11727:SF7">
    <property type="entry name" value="DIMETHYLADENOSINE TRANSFERASE-RELATED"/>
    <property type="match status" value="1"/>
</dbReference>
<feature type="domain" description="Ribosomal RNA adenine methylase transferase N-terminal" evidence="9">
    <location>
        <begin position="28"/>
        <end position="198"/>
    </location>
</feature>
<organism evidence="10 11">
    <name type="scientific">Petrotoga olearia DSM 13574</name>
    <dbReference type="NCBI Taxonomy" id="1122955"/>
    <lineage>
        <taxon>Bacteria</taxon>
        <taxon>Thermotogati</taxon>
        <taxon>Thermotogota</taxon>
        <taxon>Thermotogae</taxon>
        <taxon>Petrotogales</taxon>
        <taxon>Petrotogaceae</taxon>
        <taxon>Petrotoga</taxon>
    </lineage>
</organism>
<dbReference type="Gene3D" id="1.10.8.100">
    <property type="entry name" value="Ribosomal RNA adenine dimethylase-like, domain 2"/>
    <property type="match status" value="1"/>
</dbReference>
<dbReference type="OrthoDB" id="9814755at2"/>
<dbReference type="AlphaFoldDB" id="A0A2K1P005"/>
<dbReference type="RefSeq" id="WP_103067172.1">
    <property type="nucleotide sequence ID" value="NZ_AZRL01000016.1"/>
</dbReference>
<evidence type="ECO:0000313" key="11">
    <source>
        <dbReference type="Proteomes" id="UP000236434"/>
    </source>
</evidence>
<dbReference type="Proteomes" id="UP000236434">
    <property type="component" value="Unassembled WGS sequence"/>
</dbReference>
<evidence type="ECO:0000256" key="5">
    <source>
        <dbReference type="ARBA" id="ARBA00022691"/>
    </source>
</evidence>
<comment type="caution">
    <text evidence="10">The sequence shown here is derived from an EMBL/GenBank/DDBJ whole genome shotgun (WGS) entry which is preliminary data.</text>
</comment>
<evidence type="ECO:0000259" key="9">
    <source>
        <dbReference type="SMART" id="SM00650"/>
    </source>
</evidence>
<keyword evidence="2 7" id="KW-0698">rRNA processing</keyword>
<evidence type="ECO:0000256" key="6">
    <source>
        <dbReference type="ARBA" id="ARBA00022884"/>
    </source>
</evidence>
<evidence type="ECO:0000256" key="1">
    <source>
        <dbReference type="ARBA" id="ARBA00022490"/>
    </source>
</evidence>
<evidence type="ECO:0000256" key="8">
    <source>
        <dbReference type="PROSITE-ProRule" id="PRU01026"/>
    </source>
</evidence>
<dbReference type="InterPro" id="IPR029063">
    <property type="entry name" value="SAM-dependent_MTases_sf"/>
</dbReference>
<keyword evidence="3 7" id="KW-0489">Methyltransferase</keyword>
<dbReference type="InterPro" id="IPR011530">
    <property type="entry name" value="rRNA_adenine_dimethylase"/>
</dbReference>
<dbReference type="InterPro" id="IPR001737">
    <property type="entry name" value="KsgA/Erm"/>
</dbReference>
<keyword evidence="6 7" id="KW-0694">RNA-binding</keyword>
<dbReference type="GO" id="GO:0052908">
    <property type="term" value="F:16S rRNA (adenine(1518)-N(6)/adenine(1519)-N(6))-dimethyltransferase activity"/>
    <property type="evidence" value="ECO:0007669"/>
    <property type="project" value="UniProtKB-EC"/>
</dbReference>
<accession>A0A2K1P005</accession>
<sequence length="272" mass="31866">MKTSEWLKKYDIRLKKGLGQNFLSNSNVAHEIVKKSEIDENDVIIEIGTGNGILTEEISKNAKKVITFEIDERFKPLVEERFEGSKNVEIHFEDFLNTDLSKFKGISKLKYIANIPYYISSKILEKIFIESPKFEYAIFMFQKEFGQRLMAKSKKSYSPLSIFVQTYCTVEKIMDVSKNNFIPIPKVDSVILKFNPVYKYVKEVDPKDFMKFVHMCFSKRRKTIKNNLKEIIPDTEKYLMEVQIDPSCRPEDIPLETYIELYKIIAKGNKSE</sequence>
<feature type="binding site" evidence="7 8">
    <location>
        <position position="23"/>
    </location>
    <ligand>
        <name>S-adenosyl-L-methionine</name>
        <dbReference type="ChEBI" id="CHEBI:59789"/>
    </ligand>
</feature>
<dbReference type="EC" id="2.1.1.182" evidence="7"/>
<evidence type="ECO:0000256" key="7">
    <source>
        <dbReference type="HAMAP-Rule" id="MF_00607"/>
    </source>
</evidence>
<keyword evidence="4 7" id="KW-0808">Transferase</keyword>
<dbReference type="SMART" id="SM00650">
    <property type="entry name" value="rADc"/>
    <property type="match status" value="1"/>
</dbReference>
<dbReference type="EMBL" id="AZRL01000016">
    <property type="protein sequence ID" value="PNR96111.1"/>
    <property type="molecule type" value="Genomic_DNA"/>
</dbReference>
<protein>
    <recommendedName>
        <fullName evidence="7">Ribosomal RNA small subunit methyltransferase A</fullName>
        <ecNumber evidence="7">2.1.1.182</ecNumber>
    </recommendedName>
    <alternativeName>
        <fullName evidence="7">16S rRNA (adenine(1518)-N(6)/adenine(1519)-N(6))-dimethyltransferase</fullName>
    </alternativeName>
    <alternativeName>
        <fullName evidence="7">16S rRNA dimethyladenosine transferase</fullName>
    </alternativeName>
    <alternativeName>
        <fullName evidence="7">16S rRNA dimethylase</fullName>
    </alternativeName>
    <alternativeName>
        <fullName evidence="7">S-adenosylmethionine-6-N', N'-adenosyl(rRNA) dimethyltransferase</fullName>
    </alternativeName>
</protein>